<evidence type="ECO:0000313" key="2">
    <source>
        <dbReference type="WBParaSite" id="nRc.2.0.1.t45662-RA"/>
    </source>
</evidence>
<organism evidence="1 2">
    <name type="scientific">Romanomermis culicivorax</name>
    <name type="common">Nematode worm</name>
    <dbReference type="NCBI Taxonomy" id="13658"/>
    <lineage>
        <taxon>Eukaryota</taxon>
        <taxon>Metazoa</taxon>
        <taxon>Ecdysozoa</taxon>
        <taxon>Nematoda</taxon>
        <taxon>Enoplea</taxon>
        <taxon>Dorylaimia</taxon>
        <taxon>Mermithida</taxon>
        <taxon>Mermithoidea</taxon>
        <taxon>Mermithidae</taxon>
        <taxon>Romanomermis</taxon>
    </lineage>
</organism>
<sequence length="92" mass="10832">MVAVSIVQRAVESCERFPETMHIDCSYFDEIYMPQKSGYMIKMTDGNLQPNRTQRKFLFRSVTLCRLYSVPPKKLSYLSVDRMTNLHLMCNK</sequence>
<protein>
    <submittedName>
        <fullName evidence="2">Uncharacterized protein</fullName>
    </submittedName>
</protein>
<reference evidence="2" key="1">
    <citation type="submission" date="2022-11" db="UniProtKB">
        <authorList>
            <consortium name="WormBaseParasite"/>
        </authorList>
    </citation>
    <scope>IDENTIFICATION</scope>
</reference>
<dbReference type="Proteomes" id="UP000887565">
    <property type="component" value="Unplaced"/>
</dbReference>
<proteinExistence type="predicted"/>
<accession>A0A915L4I3</accession>
<keyword evidence="1" id="KW-1185">Reference proteome</keyword>
<name>A0A915L4I3_ROMCU</name>
<dbReference type="WBParaSite" id="nRc.2.0.1.t45662-RA">
    <property type="protein sequence ID" value="nRc.2.0.1.t45662-RA"/>
    <property type="gene ID" value="nRc.2.0.1.g45662"/>
</dbReference>
<evidence type="ECO:0000313" key="1">
    <source>
        <dbReference type="Proteomes" id="UP000887565"/>
    </source>
</evidence>
<dbReference type="AlphaFoldDB" id="A0A915L4I3"/>